<organism evidence="2 3">
    <name type="scientific">Plectosphaerella plurivora</name>
    <dbReference type="NCBI Taxonomy" id="936078"/>
    <lineage>
        <taxon>Eukaryota</taxon>
        <taxon>Fungi</taxon>
        <taxon>Dikarya</taxon>
        <taxon>Ascomycota</taxon>
        <taxon>Pezizomycotina</taxon>
        <taxon>Sordariomycetes</taxon>
        <taxon>Hypocreomycetidae</taxon>
        <taxon>Glomerellales</taxon>
        <taxon>Plectosphaerellaceae</taxon>
        <taxon>Plectosphaerella</taxon>
    </lineage>
</organism>
<keyword evidence="1" id="KW-1133">Transmembrane helix</keyword>
<feature type="transmembrane region" description="Helical" evidence="1">
    <location>
        <begin position="59"/>
        <end position="79"/>
    </location>
</feature>
<reference evidence="2" key="1">
    <citation type="journal article" date="2021" name="Nat. Commun.">
        <title>Genetic determinants of endophytism in the Arabidopsis root mycobiome.</title>
        <authorList>
            <person name="Mesny F."/>
            <person name="Miyauchi S."/>
            <person name="Thiergart T."/>
            <person name="Pickel B."/>
            <person name="Atanasova L."/>
            <person name="Karlsson M."/>
            <person name="Huettel B."/>
            <person name="Barry K.W."/>
            <person name="Haridas S."/>
            <person name="Chen C."/>
            <person name="Bauer D."/>
            <person name="Andreopoulos W."/>
            <person name="Pangilinan J."/>
            <person name="LaButti K."/>
            <person name="Riley R."/>
            <person name="Lipzen A."/>
            <person name="Clum A."/>
            <person name="Drula E."/>
            <person name="Henrissat B."/>
            <person name="Kohler A."/>
            <person name="Grigoriev I.V."/>
            <person name="Martin F.M."/>
            <person name="Hacquard S."/>
        </authorList>
    </citation>
    <scope>NUCLEOTIDE SEQUENCE</scope>
    <source>
        <strain evidence="2">MPI-SDFR-AT-0117</strain>
    </source>
</reference>
<feature type="transmembrane region" description="Helical" evidence="1">
    <location>
        <begin position="86"/>
        <end position="105"/>
    </location>
</feature>
<keyword evidence="1" id="KW-0812">Transmembrane</keyword>
<feature type="transmembrane region" description="Helical" evidence="1">
    <location>
        <begin position="35"/>
        <end position="53"/>
    </location>
</feature>
<accession>A0A9P8V9U7</accession>
<name>A0A9P8V9U7_9PEZI</name>
<keyword evidence="3" id="KW-1185">Reference proteome</keyword>
<gene>
    <name evidence="2" type="ORF">F5X68DRAFT_232647</name>
</gene>
<keyword evidence="1" id="KW-0472">Membrane</keyword>
<proteinExistence type="predicted"/>
<evidence type="ECO:0000313" key="2">
    <source>
        <dbReference type="EMBL" id="KAH6685659.1"/>
    </source>
</evidence>
<sequence>MHPTLRKISATLPYNYPTPLRISDKMYNYISSARLTTLLTWWLVASQLFLIFMDITGGTTTPLLTIALLNIAAICTFLLSFCFDVIIFLLPVLVSSGLTALFLWYRVAEFVQFFNKAGPTSAKWI</sequence>
<evidence type="ECO:0000256" key="1">
    <source>
        <dbReference type="SAM" id="Phobius"/>
    </source>
</evidence>
<dbReference type="Proteomes" id="UP000770015">
    <property type="component" value="Unassembled WGS sequence"/>
</dbReference>
<dbReference type="OrthoDB" id="10525533at2759"/>
<dbReference type="EMBL" id="JAGSXJ010000014">
    <property type="protein sequence ID" value="KAH6685659.1"/>
    <property type="molecule type" value="Genomic_DNA"/>
</dbReference>
<comment type="caution">
    <text evidence="2">The sequence shown here is derived from an EMBL/GenBank/DDBJ whole genome shotgun (WGS) entry which is preliminary data.</text>
</comment>
<evidence type="ECO:0000313" key="3">
    <source>
        <dbReference type="Proteomes" id="UP000770015"/>
    </source>
</evidence>
<dbReference type="AlphaFoldDB" id="A0A9P8V9U7"/>
<protein>
    <submittedName>
        <fullName evidence="2">Uncharacterized protein</fullName>
    </submittedName>
</protein>